<evidence type="ECO:0000313" key="2">
    <source>
        <dbReference type="EMBL" id="MBX27527.1"/>
    </source>
</evidence>
<proteinExistence type="predicted"/>
<reference evidence="2" key="1">
    <citation type="submission" date="2018-02" db="EMBL/GenBank/DDBJ databases">
        <title>Rhizophora mucronata_Transcriptome.</title>
        <authorList>
            <person name="Meera S.P."/>
            <person name="Sreeshan A."/>
            <person name="Augustine A."/>
        </authorList>
    </citation>
    <scope>NUCLEOTIDE SEQUENCE</scope>
    <source>
        <tissue evidence="2">Leaf</tissue>
    </source>
</reference>
<dbReference type="EMBL" id="GGEC01047042">
    <property type="protein sequence ID" value="MBX27526.1"/>
    <property type="molecule type" value="Transcribed_RNA"/>
</dbReference>
<dbReference type="EMBL" id="GGEC01047043">
    <property type="protein sequence ID" value="MBX27527.1"/>
    <property type="molecule type" value="Transcribed_RNA"/>
</dbReference>
<evidence type="ECO:0000256" key="1">
    <source>
        <dbReference type="SAM" id="Phobius"/>
    </source>
</evidence>
<accession>A0A2P2MBD4</accession>
<sequence>MTGRLLCCKSLIKNALSFPGLFSGLGSLSLLSLPPSLLDRDFLGDLSFKSFIGFIGRKADDALRQRRTYGCKCGCLSSSAAVGLFSGFFLSMLLIICFSAEEYAIGRGEIKDLFILFISPAMSGALNAG</sequence>
<keyword evidence="1" id="KW-0472">Membrane</keyword>
<dbReference type="AlphaFoldDB" id="A0A2P2MBD4"/>
<name>A0A2P2MBD4_RHIMU</name>
<feature type="transmembrane region" description="Helical" evidence="1">
    <location>
        <begin position="76"/>
        <end position="98"/>
    </location>
</feature>
<organism evidence="2">
    <name type="scientific">Rhizophora mucronata</name>
    <name type="common">Asiatic mangrove</name>
    <dbReference type="NCBI Taxonomy" id="61149"/>
    <lineage>
        <taxon>Eukaryota</taxon>
        <taxon>Viridiplantae</taxon>
        <taxon>Streptophyta</taxon>
        <taxon>Embryophyta</taxon>
        <taxon>Tracheophyta</taxon>
        <taxon>Spermatophyta</taxon>
        <taxon>Magnoliopsida</taxon>
        <taxon>eudicotyledons</taxon>
        <taxon>Gunneridae</taxon>
        <taxon>Pentapetalae</taxon>
        <taxon>rosids</taxon>
        <taxon>fabids</taxon>
        <taxon>Malpighiales</taxon>
        <taxon>Rhizophoraceae</taxon>
        <taxon>Rhizophora</taxon>
    </lineage>
</organism>
<keyword evidence="1" id="KW-0812">Transmembrane</keyword>
<protein>
    <submittedName>
        <fullName evidence="2">Uncharacterized protein</fullName>
    </submittedName>
</protein>
<keyword evidence="1" id="KW-1133">Transmembrane helix</keyword>